<organism evidence="2 4">
    <name type="scientific">Flavobacterium lindanitolerans</name>
    <dbReference type="NCBI Taxonomy" id="428988"/>
    <lineage>
        <taxon>Bacteria</taxon>
        <taxon>Pseudomonadati</taxon>
        <taxon>Bacteroidota</taxon>
        <taxon>Flavobacteriia</taxon>
        <taxon>Flavobacteriales</taxon>
        <taxon>Flavobacteriaceae</taxon>
        <taxon>Flavobacterium</taxon>
    </lineage>
</organism>
<evidence type="ECO:0008006" key="5">
    <source>
        <dbReference type="Google" id="ProtNLM"/>
    </source>
</evidence>
<accession>A0A497UHR3</accession>
<name>A0A497UHR3_9FLAO</name>
<protein>
    <recommendedName>
        <fullName evidence="5">IrrE N-terminal-like domain-containing protein</fullName>
    </recommendedName>
</protein>
<gene>
    <name evidence="1" type="ORF">B0G92_2870</name>
    <name evidence="2" type="ORF">CLV50_2880</name>
</gene>
<proteinExistence type="predicted"/>
<evidence type="ECO:0000313" key="3">
    <source>
        <dbReference type="Proteomes" id="UP000233767"/>
    </source>
</evidence>
<comment type="caution">
    <text evidence="2">The sequence shown here is derived from an EMBL/GenBank/DDBJ whole genome shotgun (WGS) entry which is preliminary data.</text>
</comment>
<dbReference type="RefSeq" id="WP_101472700.1">
    <property type="nucleotide sequence ID" value="NZ_PJND01000009.1"/>
</dbReference>
<dbReference type="Proteomes" id="UP000233767">
    <property type="component" value="Unassembled WGS sequence"/>
</dbReference>
<reference evidence="2 4" key="2">
    <citation type="submission" date="2018-10" db="EMBL/GenBank/DDBJ databases">
        <title>Genomic Encyclopedia of Archaeal and Bacterial Type Strains, Phase II (KMG-II): from individual species to whole genera.</title>
        <authorList>
            <person name="Goeker M."/>
        </authorList>
    </citation>
    <scope>NUCLEOTIDE SEQUENCE [LARGE SCALE GENOMIC DNA]</scope>
    <source>
        <strain evidence="2 4">DSM 21886</strain>
    </source>
</reference>
<keyword evidence="3" id="KW-1185">Reference proteome</keyword>
<evidence type="ECO:0000313" key="2">
    <source>
        <dbReference type="EMBL" id="RLJ24163.1"/>
    </source>
</evidence>
<evidence type="ECO:0000313" key="1">
    <source>
        <dbReference type="EMBL" id="PKW20720.1"/>
    </source>
</evidence>
<evidence type="ECO:0000313" key="4">
    <source>
        <dbReference type="Proteomes" id="UP000275027"/>
    </source>
</evidence>
<sequence>MVDKNPDLQKTVQFLEGIGIPVTEKKLDDSTFLPGLALGPGVIYVDYEKLKYPGDLLHEAGHLAVATPAERNVAGTQQMAPEWPTQGEEIAAMLWSYAAVKHIELPVEFVFHPNGYKDNSEWLISNFDSENYIGLPLLEWAGLAYRKERALKEGKQAFPVMTKWLRE</sequence>
<reference evidence="1 3" key="1">
    <citation type="submission" date="2017-12" db="EMBL/GenBank/DDBJ databases">
        <title>Genomic Encyclopedia of Type Strains, Phase III (KMG-III): the genomes of soil and plant-associated and newly described type strains.</title>
        <authorList>
            <person name="Whitman W."/>
        </authorList>
    </citation>
    <scope>NUCLEOTIDE SEQUENCE [LARGE SCALE GENOMIC DNA]</scope>
    <source>
        <strain evidence="1 3">IP-10</strain>
    </source>
</reference>
<dbReference type="EMBL" id="PJND01000009">
    <property type="protein sequence ID" value="PKW20720.1"/>
    <property type="molecule type" value="Genomic_DNA"/>
</dbReference>
<dbReference type="Proteomes" id="UP000275027">
    <property type="component" value="Unassembled WGS sequence"/>
</dbReference>
<dbReference type="AlphaFoldDB" id="A0A497UHR3"/>
<dbReference type="EMBL" id="RCCB01000013">
    <property type="protein sequence ID" value="RLJ24163.1"/>
    <property type="molecule type" value="Genomic_DNA"/>
</dbReference>